<evidence type="ECO:0000256" key="2">
    <source>
        <dbReference type="ARBA" id="ARBA00009142"/>
    </source>
</evidence>
<dbReference type="Pfam" id="PF01925">
    <property type="entry name" value="TauE"/>
    <property type="match status" value="1"/>
</dbReference>
<organism evidence="7 8">
    <name type="scientific">Glaciecola petra</name>
    <dbReference type="NCBI Taxonomy" id="3075602"/>
    <lineage>
        <taxon>Bacteria</taxon>
        <taxon>Pseudomonadati</taxon>
        <taxon>Pseudomonadota</taxon>
        <taxon>Gammaproteobacteria</taxon>
        <taxon>Alteromonadales</taxon>
        <taxon>Alteromonadaceae</taxon>
        <taxon>Glaciecola</taxon>
    </lineage>
</organism>
<feature type="transmembrane region" description="Helical" evidence="6">
    <location>
        <begin position="41"/>
        <end position="59"/>
    </location>
</feature>
<sequence>MLTILFGAIFIGLSLGLLGAGGSIITVPLLVYAVGFTEKQAIVGALFIVAVISGVSALLNLRKGQINFKAVIWLSLAGMVGSGLAASFSNWISGELQFILLAGIMVLAAWRMLSKRAPVKQYKQAGKLRLGFTGLGLGGVTGLVGVGGGFLIVPALVTLARLPMGAAVPTSLTIIFFNASAGLANHFAVNTQMMLELDWKTLFIFTSVGILGSLIGQSIAKRLPQQSLKKGFAYIILATAIGMLIHSFMQFFN</sequence>
<comment type="caution">
    <text evidence="7">The sequence shown here is derived from an EMBL/GenBank/DDBJ whole genome shotgun (WGS) entry which is preliminary data.</text>
</comment>
<dbReference type="PANTHER" id="PTHR43701:SF2">
    <property type="entry name" value="MEMBRANE TRANSPORTER PROTEIN YJNA-RELATED"/>
    <property type="match status" value="1"/>
</dbReference>
<protein>
    <recommendedName>
        <fullName evidence="6">Probable membrane transporter protein</fullName>
    </recommendedName>
</protein>
<proteinExistence type="inferred from homology"/>
<evidence type="ECO:0000256" key="4">
    <source>
        <dbReference type="ARBA" id="ARBA00022989"/>
    </source>
</evidence>
<gene>
    <name evidence="7" type="ORF">RM552_15530</name>
</gene>
<keyword evidence="4 6" id="KW-1133">Transmembrane helix</keyword>
<comment type="similarity">
    <text evidence="2 6">Belongs to the 4-toluene sulfonate uptake permease (TSUP) (TC 2.A.102) family.</text>
</comment>
<accession>A0ABU2ZUF5</accession>
<feature type="transmembrane region" description="Helical" evidence="6">
    <location>
        <begin position="166"/>
        <end position="189"/>
    </location>
</feature>
<evidence type="ECO:0000256" key="6">
    <source>
        <dbReference type="RuleBase" id="RU363041"/>
    </source>
</evidence>
<feature type="transmembrane region" description="Helical" evidence="6">
    <location>
        <begin position="201"/>
        <end position="220"/>
    </location>
</feature>
<dbReference type="PANTHER" id="PTHR43701">
    <property type="entry name" value="MEMBRANE TRANSPORTER PROTEIN MJ0441-RELATED"/>
    <property type="match status" value="1"/>
</dbReference>
<dbReference type="Proteomes" id="UP001253545">
    <property type="component" value="Unassembled WGS sequence"/>
</dbReference>
<dbReference type="InterPro" id="IPR002781">
    <property type="entry name" value="TM_pro_TauE-like"/>
</dbReference>
<dbReference type="EMBL" id="JAVRHX010000006">
    <property type="protein sequence ID" value="MDT0596265.1"/>
    <property type="molecule type" value="Genomic_DNA"/>
</dbReference>
<evidence type="ECO:0000256" key="3">
    <source>
        <dbReference type="ARBA" id="ARBA00022692"/>
    </source>
</evidence>
<feature type="transmembrane region" description="Helical" evidence="6">
    <location>
        <begin position="7"/>
        <end position="35"/>
    </location>
</feature>
<keyword evidence="6" id="KW-1003">Cell membrane</keyword>
<name>A0ABU2ZUF5_9ALTE</name>
<keyword evidence="5 6" id="KW-0472">Membrane</keyword>
<comment type="subcellular location">
    <subcellularLocation>
        <location evidence="6">Cell membrane</location>
        <topology evidence="6">Multi-pass membrane protein</topology>
    </subcellularLocation>
    <subcellularLocation>
        <location evidence="1">Membrane</location>
        <topology evidence="1">Multi-pass membrane protein</topology>
    </subcellularLocation>
</comment>
<reference evidence="7 8" key="1">
    <citation type="submission" date="2023-09" db="EMBL/GenBank/DDBJ databases">
        <authorList>
            <person name="Rey-Velasco X."/>
        </authorList>
    </citation>
    <scope>NUCLEOTIDE SEQUENCE [LARGE SCALE GENOMIC DNA]</scope>
    <source>
        <strain evidence="7 8">P117</strain>
    </source>
</reference>
<keyword evidence="8" id="KW-1185">Reference proteome</keyword>
<keyword evidence="3 6" id="KW-0812">Transmembrane</keyword>
<feature type="transmembrane region" description="Helical" evidence="6">
    <location>
        <begin position="232"/>
        <end position="252"/>
    </location>
</feature>
<feature type="transmembrane region" description="Helical" evidence="6">
    <location>
        <begin position="135"/>
        <end position="160"/>
    </location>
</feature>
<evidence type="ECO:0000256" key="5">
    <source>
        <dbReference type="ARBA" id="ARBA00023136"/>
    </source>
</evidence>
<evidence type="ECO:0000313" key="7">
    <source>
        <dbReference type="EMBL" id="MDT0596265.1"/>
    </source>
</evidence>
<dbReference type="RefSeq" id="WP_311369792.1">
    <property type="nucleotide sequence ID" value="NZ_JAVRHX010000006.1"/>
</dbReference>
<dbReference type="InterPro" id="IPR051598">
    <property type="entry name" value="TSUP/Inactive_protease-like"/>
</dbReference>
<evidence type="ECO:0000313" key="8">
    <source>
        <dbReference type="Proteomes" id="UP001253545"/>
    </source>
</evidence>
<feature type="transmembrane region" description="Helical" evidence="6">
    <location>
        <begin position="98"/>
        <end position="114"/>
    </location>
</feature>
<feature type="transmembrane region" description="Helical" evidence="6">
    <location>
        <begin position="71"/>
        <end position="92"/>
    </location>
</feature>
<evidence type="ECO:0000256" key="1">
    <source>
        <dbReference type="ARBA" id="ARBA00004141"/>
    </source>
</evidence>